<evidence type="ECO:0000313" key="4">
    <source>
        <dbReference type="Proteomes" id="UP000217199"/>
    </source>
</evidence>
<evidence type="ECO:0000256" key="1">
    <source>
        <dbReference type="ARBA" id="ARBA00006964"/>
    </source>
</evidence>
<dbReference type="NCBIfam" id="TIGR00486">
    <property type="entry name" value="YbgI_SA1388"/>
    <property type="match status" value="1"/>
</dbReference>
<dbReference type="GO" id="GO:0046872">
    <property type="term" value="F:metal ion binding"/>
    <property type="evidence" value="ECO:0007669"/>
    <property type="project" value="UniProtKB-KW"/>
</dbReference>
<dbReference type="STRING" id="2282107.A0A286UTK1"/>
<dbReference type="SUPFAM" id="SSF102705">
    <property type="entry name" value="NIF3 (NGG1p interacting factor 3)-like"/>
    <property type="match status" value="1"/>
</dbReference>
<sequence length="270" mass="29263">MSFARAICKAMEKIAPLRLAEPWDNVGLLLEVPPINPATKKVLLTIDLTPSVAQEAISNQASLIIAYHPTIFKPLRSLTLTDPLQASLVRLTQAGISVYSPHTALDSVTGGINDWLVQAFTPDHPTVSYIENKNDEAGGGGRLVTLPSPGISIADAVLRVKNHLEIKQVQLATPIEGARNISTIAICAGSGGSMFKDVSADLYFTGEMSHHEVLAARAMNRYVILCGHTNTERGYLRTLKEKLIQEKSDEALTGLEIIISNQDKHPLQIV</sequence>
<gene>
    <name evidence="3" type="ORF">PNOK_0283100</name>
</gene>
<dbReference type="FunFam" id="3.40.1390.30:FF:000001">
    <property type="entry name" value="GTP cyclohydrolase 1 type 2"/>
    <property type="match status" value="1"/>
</dbReference>
<name>A0A286UTK1_9AGAM</name>
<feature type="binding site" evidence="2">
    <location>
        <position position="228"/>
    </location>
    <ligand>
        <name>a divalent metal cation</name>
        <dbReference type="ChEBI" id="CHEBI:60240"/>
        <label>1</label>
    </ligand>
</feature>
<comment type="similarity">
    <text evidence="1">Belongs to the GTP cyclohydrolase I type 2/NIF3 family.</text>
</comment>
<dbReference type="AlphaFoldDB" id="A0A286UTK1"/>
<feature type="binding site" evidence="2">
    <location>
        <position position="68"/>
    </location>
    <ligand>
        <name>a divalent metal cation</name>
        <dbReference type="ChEBI" id="CHEBI:60240"/>
        <label>1</label>
    </ligand>
</feature>
<dbReference type="InterPro" id="IPR036069">
    <property type="entry name" value="DUF34/NIF3_sf"/>
</dbReference>
<keyword evidence="2" id="KW-0479">Metal-binding</keyword>
<evidence type="ECO:0000313" key="3">
    <source>
        <dbReference type="EMBL" id="PAV22874.1"/>
    </source>
</evidence>
<protein>
    <submittedName>
        <fullName evidence="3">NGG1p interacting factor 3</fullName>
    </submittedName>
</protein>
<evidence type="ECO:0000256" key="2">
    <source>
        <dbReference type="PIRSR" id="PIRSR602678-1"/>
    </source>
</evidence>
<dbReference type="PANTHER" id="PTHR13799:SF13">
    <property type="entry name" value="NIF3-LIKE PROTEIN 1"/>
    <property type="match status" value="1"/>
</dbReference>
<feature type="binding site" evidence="2">
    <location>
        <position position="232"/>
    </location>
    <ligand>
        <name>a divalent metal cation</name>
        <dbReference type="ChEBI" id="CHEBI:60240"/>
        <label>1</label>
    </ligand>
</feature>
<proteinExistence type="inferred from homology"/>
<dbReference type="Pfam" id="PF01784">
    <property type="entry name" value="DUF34_NIF3"/>
    <property type="match status" value="1"/>
</dbReference>
<comment type="caution">
    <text evidence="3">The sequence shown here is derived from an EMBL/GenBank/DDBJ whole genome shotgun (WGS) entry which is preliminary data.</text>
</comment>
<dbReference type="InParanoid" id="A0A286UTK1"/>
<accession>A0A286UTK1</accession>
<dbReference type="Gene3D" id="3.40.1390.30">
    <property type="entry name" value="NIF3 (NGG1p interacting factor 3)-like"/>
    <property type="match status" value="1"/>
</dbReference>
<organism evidence="3 4">
    <name type="scientific">Pyrrhoderma noxium</name>
    <dbReference type="NCBI Taxonomy" id="2282107"/>
    <lineage>
        <taxon>Eukaryota</taxon>
        <taxon>Fungi</taxon>
        <taxon>Dikarya</taxon>
        <taxon>Basidiomycota</taxon>
        <taxon>Agaricomycotina</taxon>
        <taxon>Agaricomycetes</taxon>
        <taxon>Hymenochaetales</taxon>
        <taxon>Hymenochaetaceae</taxon>
        <taxon>Pyrrhoderma</taxon>
    </lineage>
</organism>
<dbReference type="FunCoup" id="A0A286UTK1">
    <property type="interactions" value="493"/>
</dbReference>
<keyword evidence="4" id="KW-1185">Reference proteome</keyword>
<feature type="binding site" evidence="2">
    <location>
        <position position="106"/>
    </location>
    <ligand>
        <name>a divalent metal cation</name>
        <dbReference type="ChEBI" id="CHEBI:60240"/>
        <label>1</label>
    </ligand>
</feature>
<reference evidence="3 4" key="1">
    <citation type="journal article" date="2017" name="Mol. Ecol.">
        <title>Comparative and population genomic landscape of Phellinus noxius: A hypervariable fungus causing root rot in trees.</title>
        <authorList>
            <person name="Chung C.L."/>
            <person name="Lee T.J."/>
            <person name="Akiba M."/>
            <person name="Lee H.H."/>
            <person name="Kuo T.H."/>
            <person name="Liu D."/>
            <person name="Ke H.M."/>
            <person name="Yokoi T."/>
            <person name="Roa M.B."/>
            <person name="Lu M.J."/>
            <person name="Chang Y.Y."/>
            <person name="Ann P.J."/>
            <person name="Tsai J.N."/>
            <person name="Chen C.Y."/>
            <person name="Tzean S.S."/>
            <person name="Ota Y."/>
            <person name="Hattori T."/>
            <person name="Sahashi N."/>
            <person name="Liou R.F."/>
            <person name="Kikuchi T."/>
            <person name="Tsai I.J."/>
        </authorList>
    </citation>
    <scope>NUCLEOTIDE SEQUENCE [LARGE SCALE GENOMIC DNA]</scope>
    <source>
        <strain evidence="3 4">FFPRI411160</strain>
    </source>
</reference>
<dbReference type="EMBL" id="NBII01000002">
    <property type="protein sequence ID" value="PAV22874.1"/>
    <property type="molecule type" value="Genomic_DNA"/>
</dbReference>
<dbReference type="PANTHER" id="PTHR13799">
    <property type="entry name" value="NGG1 INTERACTING FACTOR 3"/>
    <property type="match status" value="1"/>
</dbReference>
<dbReference type="GO" id="GO:0005739">
    <property type="term" value="C:mitochondrion"/>
    <property type="evidence" value="ECO:0007669"/>
    <property type="project" value="TreeGrafter"/>
</dbReference>
<dbReference type="Proteomes" id="UP000217199">
    <property type="component" value="Unassembled WGS sequence"/>
</dbReference>
<dbReference type="InterPro" id="IPR002678">
    <property type="entry name" value="DUF34/NIF3"/>
</dbReference>
<dbReference type="OrthoDB" id="3345469at2759"/>